<feature type="chain" id="PRO_5046820366" evidence="1">
    <location>
        <begin position="22"/>
        <end position="130"/>
    </location>
</feature>
<dbReference type="RefSeq" id="WP_249847086.1">
    <property type="nucleotide sequence ID" value="NZ_JAMGBD010000001.1"/>
</dbReference>
<evidence type="ECO:0000256" key="1">
    <source>
        <dbReference type="SAM" id="SignalP"/>
    </source>
</evidence>
<evidence type="ECO:0000313" key="4">
    <source>
        <dbReference type="Proteomes" id="UP001165363"/>
    </source>
</evidence>
<dbReference type="InterPro" id="IPR028096">
    <property type="entry name" value="EfeO_Cupredoxin"/>
</dbReference>
<dbReference type="Proteomes" id="UP001165363">
    <property type="component" value="Unassembled WGS sequence"/>
</dbReference>
<dbReference type="Gene3D" id="2.60.40.420">
    <property type="entry name" value="Cupredoxins - blue copper proteins"/>
    <property type="match status" value="1"/>
</dbReference>
<evidence type="ECO:0000313" key="3">
    <source>
        <dbReference type="EMBL" id="MCL6683143.1"/>
    </source>
</evidence>
<gene>
    <name evidence="3" type="ORF">LZ536_04385</name>
</gene>
<comment type="caution">
    <text evidence="3">The sequence shown here is derived from an EMBL/GenBank/DDBJ whole genome shotgun (WGS) entry which is preliminary data.</text>
</comment>
<protein>
    <submittedName>
        <fullName evidence="3">Cupredoxin domain-containing protein</fullName>
    </submittedName>
</protein>
<sequence length="130" mass="13824">MSALRLLSAAILAGATLVLPAHDVAAQPTKPTVTITLASHYFQPNPIYLAGGVPVHLVLQNKSGKTHDFTAPDFFRTSQIQAGSAPDGKITLEKGRSATIDLIPRRGTYRLHCSQPLHTMLGMAGKIVVS</sequence>
<name>A0ABT0RKQ1_9SPHN</name>
<keyword evidence="1" id="KW-0732">Signal</keyword>
<feature type="domain" description="EfeO-type cupredoxin-like" evidence="2">
    <location>
        <begin position="15"/>
        <end position="129"/>
    </location>
</feature>
<dbReference type="InterPro" id="IPR008972">
    <property type="entry name" value="Cupredoxin"/>
</dbReference>
<feature type="signal peptide" evidence="1">
    <location>
        <begin position="1"/>
        <end position="21"/>
    </location>
</feature>
<evidence type="ECO:0000259" key="2">
    <source>
        <dbReference type="Pfam" id="PF13473"/>
    </source>
</evidence>
<dbReference type="EMBL" id="JAMGBD010000001">
    <property type="protein sequence ID" value="MCL6683143.1"/>
    <property type="molecule type" value="Genomic_DNA"/>
</dbReference>
<dbReference type="Pfam" id="PF13473">
    <property type="entry name" value="Cupredoxin_1"/>
    <property type="match status" value="1"/>
</dbReference>
<proteinExistence type="predicted"/>
<accession>A0ABT0RKQ1</accession>
<keyword evidence="4" id="KW-1185">Reference proteome</keyword>
<reference evidence="3" key="1">
    <citation type="submission" date="2022-05" db="EMBL/GenBank/DDBJ databases">
        <authorList>
            <person name="Jo J.-H."/>
            <person name="Im W.-T."/>
        </authorList>
    </citation>
    <scope>NUCLEOTIDE SEQUENCE</scope>
    <source>
        <strain evidence="3">SE158</strain>
    </source>
</reference>
<organism evidence="3 4">
    <name type="scientific">Sphingomonas alba</name>
    <dbReference type="NCBI Taxonomy" id="2908208"/>
    <lineage>
        <taxon>Bacteria</taxon>
        <taxon>Pseudomonadati</taxon>
        <taxon>Pseudomonadota</taxon>
        <taxon>Alphaproteobacteria</taxon>
        <taxon>Sphingomonadales</taxon>
        <taxon>Sphingomonadaceae</taxon>
        <taxon>Sphingomonas</taxon>
    </lineage>
</organism>
<dbReference type="SUPFAM" id="SSF49503">
    <property type="entry name" value="Cupredoxins"/>
    <property type="match status" value="1"/>
</dbReference>